<dbReference type="AlphaFoldDB" id="A0A0X3Q4D8"/>
<proteinExistence type="predicted"/>
<feature type="transmembrane region" description="Helical" evidence="1">
    <location>
        <begin position="33"/>
        <end position="57"/>
    </location>
</feature>
<evidence type="ECO:0000256" key="1">
    <source>
        <dbReference type="SAM" id="Phobius"/>
    </source>
</evidence>
<feature type="transmembrane region" description="Helical" evidence="1">
    <location>
        <begin position="63"/>
        <end position="85"/>
    </location>
</feature>
<accession>A0A0X3Q4D8</accession>
<protein>
    <submittedName>
        <fullName evidence="2">Uncharacterized protein</fullName>
    </submittedName>
</protein>
<evidence type="ECO:0000313" key="2">
    <source>
        <dbReference type="EMBL" id="JAP58854.1"/>
    </source>
</evidence>
<sequence>MSAYVFHSVRMTYFASGNINGWHFASSRSHYRIISVCFHLASIYVPFDVVIFSHVLALHHCPLVFWTLLHCTLLLRPFYDVCVLYKFHVLQKNKKEMPLLV</sequence>
<keyword evidence="1" id="KW-0472">Membrane</keyword>
<keyword evidence="1" id="KW-0812">Transmembrane</keyword>
<gene>
    <name evidence="2" type="ORF">TR127401</name>
</gene>
<reference evidence="2" key="1">
    <citation type="submission" date="2016-01" db="EMBL/GenBank/DDBJ databases">
        <title>Reference transcriptome for the parasite Schistocephalus solidus: insights into the molecular evolution of parasitism.</title>
        <authorList>
            <person name="Hebert F.O."/>
            <person name="Grambauer S."/>
            <person name="Barber I."/>
            <person name="Landry C.R."/>
            <person name="Aubin-Horth N."/>
        </authorList>
    </citation>
    <scope>NUCLEOTIDE SEQUENCE</scope>
</reference>
<keyword evidence="1" id="KW-1133">Transmembrane helix</keyword>
<organism evidence="2">
    <name type="scientific">Schistocephalus solidus</name>
    <name type="common">Tapeworm</name>
    <dbReference type="NCBI Taxonomy" id="70667"/>
    <lineage>
        <taxon>Eukaryota</taxon>
        <taxon>Metazoa</taxon>
        <taxon>Spiralia</taxon>
        <taxon>Lophotrochozoa</taxon>
        <taxon>Platyhelminthes</taxon>
        <taxon>Cestoda</taxon>
        <taxon>Eucestoda</taxon>
        <taxon>Diphyllobothriidea</taxon>
        <taxon>Diphyllobothriidae</taxon>
        <taxon>Schistocephalus</taxon>
    </lineage>
</organism>
<name>A0A0X3Q4D8_SCHSO</name>
<dbReference type="EMBL" id="GEEE01004371">
    <property type="protein sequence ID" value="JAP58854.1"/>
    <property type="molecule type" value="Transcribed_RNA"/>
</dbReference>